<keyword evidence="3" id="KW-1185">Reference proteome</keyword>
<dbReference type="AlphaFoldDB" id="A0AAV4DML1"/>
<accession>A0AAV4DML1</accession>
<dbReference type="Proteomes" id="UP000735302">
    <property type="component" value="Unassembled WGS sequence"/>
</dbReference>
<gene>
    <name evidence="2" type="ORF">PoB_007206300</name>
</gene>
<name>A0AAV4DML1_9GAST</name>
<feature type="region of interest" description="Disordered" evidence="1">
    <location>
        <begin position="1"/>
        <end position="43"/>
    </location>
</feature>
<evidence type="ECO:0000313" key="3">
    <source>
        <dbReference type="Proteomes" id="UP000735302"/>
    </source>
</evidence>
<reference evidence="2 3" key="1">
    <citation type="journal article" date="2021" name="Elife">
        <title>Chloroplast acquisition without the gene transfer in kleptoplastic sea slugs, Plakobranchus ocellatus.</title>
        <authorList>
            <person name="Maeda T."/>
            <person name="Takahashi S."/>
            <person name="Yoshida T."/>
            <person name="Shimamura S."/>
            <person name="Takaki Y."/>
            <person name="Nagai Y."/>
            <person name="Toyoda A."/>
            <person name="Suzuki Y."/>
            <person name="Arimoto A."/>
            <person name="Ishii H."/>
            <person name="Satoh N."/>
            <person name="Nishiyama T."/>
            <person name="Hasebe M."/>
            <person name="Maruyama T."/>
            <person name="Minagawa J."/>
            <person name="Obokata J."/>
            <person name="Shigenobu S."/>
        </authorList>
    </citation>
    <scope>NUCLEOTIDE SEQUENCE [LARGE SCALE GENOMIC DNA]</scope>
</reference>
<evidence type="ECO:0000313" key="2">
    <source>
        <dbReference type="EMBL" id="GFO45558.1"/>
    </source>
</evidence>
<dbReference type="EMBL" id="BLXT01008064">
    <property type="protein sequence ID" value="GFO45558.1"/>
    <property type="molecule type" value="Genomic_DNA"/>
</dbReference>
<feature type="compositionally biased region" description="Polar residues" evidence="1">
    <location>
        <begin position="17"/>
        <end position="26"/>
    </location>
</feature>
<protein>
    <submittedName>
        <fullName evidence="2">Uncharacterized protein</fullName>
    </submittedName>
</protein>
<evidence type="ECO:0000256" key="1">
    <source>
        <dbReference type="SAM" id="MobiDB-lite"/>
    </source>
</evidence>
<organism evidence="2 3">
    <name type="scientific">Plakobranchus ocellatus</name>
    <dbReference type="NCBI Taxonomy" id="259542"/>
    <lineage>
        <taxon>Eukaryota</taxon>
        <taxon>Metazoa</taxon>
        <taxon>Spiralia</taxon>
        <taxon>Lophotrochozoa</taxon>
        <taxon>Mollusca</taxon>
        <taxon>Gastropoda</taxon>
        <taxon>Heterobranchia</taxon>
        <taxon>Euthyneura</taxon>
        <taxon>Panpulmonata</taxon>
        <taxon>Sacoglossa</taxon>
        <taxon>Placobranchoidea</taxon>
        <taxon>Plakobranchidae</taxon>
        <taxon>Plakobranchus</taxon>
    </lineage>
</organism>
<sequence>MKAEDRQTDGYAGRQVGHQTDVQTGRQADRWTDNPARNLRRPEDLFPGKDLVEKILKLQPARDILETKFVPDLSINISKPVLLDLRRITIGTVEIVAYH</sequence>
<comment type="caution">
    <text evidence="2">The sequence shown here is derived from an EMBL/GenBank/DDBJ whole genome shotgun (WGS) entry which is preliminary data.</text>
</comment>
<proteinExistence type="predicted"/>